<keyword evidence="8" id="KW-1185">Reference proteome</keyword>
<dbReference type="OrthoDB" id="9805006at2"/>
<dbReference type="RefSeq" id="WP_094541171.1">
    <property type="nucleotide sequence ID" value="NZ_JBHEER010000003.1"/>
</dbReference>
<dbReference type="Pfam" id="PF17384">
    <property type="entry name" value="DUF150_C"/>
    <property type="match status" value="1"/>
</dbReference>
<dbReference type="SUPFAM" id="SSF74942">
    <property type="entry name" value="YhbC-like, C-terminal domain"/>
    <property type="match status" value="1"/>
</dbReference>
<evidence type="ECO:0000256" key="1">
    <source>
        <dbReference type="ARBA" id="ARBA00022490"/>
    </source>
</evidence>
<comment type="function">
    <text evidence="3">Required for maturation of 30S ribosomal subunits.</text>
</comment>
<evidence type="ECO:0000256" key="2">
    <source>
        <dbReference type="ARBA" id="ARBA00022517"/>
    </source>
</evidence>
<dbReference type="AlphaFoldDB" id="A0A256F6E6"/>
<dbReference type="InterPro" id="IPR035956">
    <property type="entry name" value="RimP_N_sf"/>
</dbReference>
<comment type="similarity">
    <text evidence="3">Belongs to the RimP family.</text>
</comment>
<dbReference type="EMBL" id="NNRL01000163">
    <property type="protein sequence ID" value="OYR10422.1"/>
    <property type="molecule type" value="Genomic_DNA"/>
</dbReference>
<name>A0A256F6E6_9HYPH</name>
<dbReference type="HAMAP" id="MF_01077">
    <property type="entry name" value="RimP"/>
    <property type="match status" value="1"/>
</dbReference>
<keyword evidence="2 3" id="KW-0690">Ribosome biogenesis</keyword>
<evidence type="ECO:0000313" key="8">
    <source>
        <dbReference type="Proteomes" id="UP000216478"/>
    </source>
</evidence>
<evidence type="ECO:0000313" key="7">
    <source>
        <dbReference type="EMBL" id="OYR10422.1"/>
    </source>
</evidence>
<dbReference type="SUPFAM" id="SSF75420">
    <property type="entry name" value="YhbC-like, N-terminal domain"/>
    <property type="match status" value="1"/>
</dbReference>
<dbReference type="GO" id="GO:0005829">
    <property type="term" value="C:cytosol"/>
    <property type="evidence" value="ECO:0007669"/>
    <property type="project" value="TreeGrafter"/>
</dbReference>
<keyword evidence="1 3" id="KW-0963">Cytoplasm</keyword>
<accession>A0A256F6E6</accession>
<feature type="domain" description="Ribosome maturation factor RimP N-terminal" evidence="5">
    <location>
        <begin position="30"/>
        <end position="102"/>
    </location>
</feature>
<evidence type="ECO:0000256" key="3">
    <source>
        <dbReference type="HAMAP-Rule" id="MF_01077"/>
    </source>
</evidence>
<dbReference type="InterPro" id="IPR003728">
    <property type="entry name" value="Ribosome_maturation_RimP"/>
</dbReference>
<gene>
    <name evidence="3" type="primary">rimP</name>
    <name evidence="7" type="ORF">CEV33_1883</name>
</gene>
<evidence type="ECO:0000259" key="5">
    <source>
        <dbReference type="Pfam" id="PF02576"/>
    </source>
</evidence>
<proteinExistence type="inferred from homology"/>
<sequence>MTEQEQAVEAVTADERIIRETGIDAKVANIVEPVINTLGFRLVRVRLSGLNGQTLQIMAERPDGTMTVEDCELLSRTVAPVLDVEDPISGKYHLEISSPGIDRPMVRKSDFTDWAGHIAKVETSVVHEGRKKFRGRIVVDEAASADSIVIESDQISYGNEPVVRIPFDLISDARLVLTDDLIRDALRKDKALREGRIPDDNLGDDLGDGSGDNTEEAGSAESETEKK</sequence>
<dbReference type="InterPro" id="IPR028989">
    <property type="entry name" value="RimP_N"/>
</dbReference>
<evidence type="ECO:0000256" key="4">
    <source>
        <dbReference type="SAM" id="MobiDB-lite"/>
    </source>
</evidence>
<reference evidence="7 8" key="1">
    <citation type="submission" date="2017-07" db="EMBL/GenBank/DDBJ databases">
        <title>Phylogenetic study on the rhizospheric bacterium Ochrobactrum sp. A44.</title>
        <authorList>
            <person name="Krzyzanowska D.M."/>
            <person name="Ossowicki A."/>
            <person name="Rajewska M."/>
            <person name="Maciag T."/>
            <person name="Kaczynski Z."/>
            <person name="Czerwicka M."/>
            <person name="Jafra S."/>
        </authorList>
    </citation>
    <scope>NUCLEOTIDE SEQUENCE [LARGE SCALE GENOMIC DNA]</scope>
    <source>
        <strain evidence="7 8">OgA9a</strain>
    </source>
</reference>
<dbReference type="Pfam" id="PF02576">
    <property type="entry name" value="RimP_N"/>
    <property type="match status" value="1"/>
</dbReference>
<dbReference type="Proteomes" id="UP000216478">
    <property type="component" value="Unassembled WGS sequence"/>
</dbReference>
<protein>
    <recommendedName>
        <fullName evidence="3">Ribosome maturation factor RimP</fullName>
    </recommendedName>
</protein>
<dbReference type="PANTHER" id="PTHR33867">
    <property type="entry name" value="RIBOSOME MATURATION FACTOR RIMP"/>
    <property type="match status" value="1"/>
</dbReference>
<organism evidence="7 8">
    <name type="scientific">Brucella grignonensis</name>
    <dbReference type="NCBI Taxonomy" id="94627"/>
    <lineage>
        <taxon>Bacteria</taxon>
        <taxon>Pseudomonadati</taxon>
        <taxon>Pseudomonadota</taxon>
        <taxon>Alphaproteobacteria</taxon>
        <taxon>Hyphomicrobiales</taxon>
        <taxon>Brucellaceae</taxon>
        <taxon>Brucella/Ochrobactrum group</taxon>
        <taxon>Brucella</taxon>
    </lineage>
</organism>
<feature type="domain" description="Ribosome maturation factor RimP C-terminal" evidence="6">
    <location>
        <begin position="105"/>
        <end position="178"/>
    </location>
</feature>
<dbReference type="PANTHER" id="PTHR33867:SF1">
    <property type="entry name" value="RIBOSOME MATURATION FACTOR RIMP"/>
    <property type="match status" value="1"/>
</dbReference>
<dbReference type="CDD" id="cd01734">
    <property type="entry name" value="YlxS_C"/>
    <property type="match status" value="1"/>
</dbReference>
<dbReference type="GO" id="GO:0000028">
    <property type="term" value="P:ribosomal small subunit assembly"/>
    <property type="evidence" value="ECO:0007669"/>
    <property type="project" value="TreeGrafter"/>
</dbReference>
<comment type="subcellular location">
    <subcellularLocation>
        <location evidence="3">Cytoplasm</location>
    </subcellularLocation>
</comment>
<dbReference type="InterPro" id="IPR028998">
    <property type="entry name" value="RimP_C"/>
</dbReference>
<dbReference type="GO" id="GO:0006412">
    <property type="term" value="P:translation"/>
    <property type="evidence" value="ECO:0007669"/>
    <property type="project" value="TreeGrafter"/>
</dbReference>
<evidence type="ECO:0000259" key="6">
    <source>
        <dbReference type="Pfam" id="PF17384"/>
    </source>
</evidence>
<dbReference type="Gene3D" id="3.30.300.70">
    <property type="entry name" value="RimP-like superfamily, N-terminal"/>
    <property type="match status" value="1"/>
</dbReference>
<feature type="region of interest" description="Disordered" evidence="4">
    <location>
        <begin position="193"/>
        <end position="227"/>
    </location>
</feature>
<dbReference type="NCBIfam" id="NF000932">
    <property type="entry name" value="PRK00092.2-5"/>
    <property type="match status" value="1"/>
</dbReference>
<comment type="caution">
    <text evidence="7">The sequence shown here is derived from an EMBL/GenBank/DDBJ whole genome shotgun (WGS) entry which is preliminary data.</text>
</comment>
<dbReference type="InterPro" id="IPR036847">
    <property type="entry name" value="RimP_C_sf"/>
</dbReference>